<accession>A0A381XWY6</accession>
<gene>
    <name evidence="4" type="ORF">METZ01_LOCUS121561</name>
</gene>
<dbReference type="GO" id="GO:0003824">
    <property type="term" value="F:catalytic activity"/>
    <property type="evidence" value="ECO:0007669"/>
    <property type="project" value="InterPro"/>
</dbReference>
<comment type="similarity">
    <text evidence="1">Belongs to the NodU/CmcH family.</text>
</comment>
<dbReference type="SUPFAM" id="SSF53067">
    <property type="entry name" value="Actin-like ATPase domain"/>
    <property type="match status" value="1"/>
</dbReference>
<evidence type="ECO:0000259" key="2">
    <source>
        <dbReference type="Pfam" id="PF02543"/>
    </source>
</evidence>
<dbReference type="Pfam" id="PF16861">
    <property type="entry name" value="Carbam_trans_C"/>
    <property type="match status" value="1"/>
</dbReference>
<dbReference type="PANTHER" id="PTHR34847:SF1">
    <property type="entry name" value="NODULATION PROTEIN U"/>
    <property type="match status" value="1"/>
</dbReference>
<dbReference type="Pfam" id="PF02543">
    <property type="entry name" value="Carbam_trans_N"/>
    <property type="match status" value="1"/>
</dbReference>
<dbReference type="InterPro" id="IPR003696">
    <property type="entry name" value="Carbtransf_dom"/>
</dbReference>
<dbReference type="InterPro" id="IPR043129">
    <property type="entry name" value="ATPase_NBD"/>
</dbReference>
<evidence type="ECO:0008006" key="5">
    <source>
        <dbReference type="Google" id="ProtNLM"/>
    </source>
</evidence>
<evidence type="ECO:0000259" key="3">
    <source>
        <dbReference type="Pfam" id="PF16861"/>
    </source>
</evidence>
<dbReference type="PANTHER" id="PTHR34847">
    <property type="entry name" value="NODULATION PROTEIN U"/>
    <property type="match status" value="1"/>
</dbReference>
<dbReference type="Gene3D" id="3.30.420.40">
    <property type="match status" value="2"/>
</dbReference>
<protein>
    <recommendedName>
        <fullName evidence="5">Carbamoyltransferase domain-containing protein</fullName>
    </recommendedName>
</protein>
<feature type="domain" description="Carbamoyltransferase C-terminal" evidence="3">
    <location>
        <begin position="358"/>
        <end position="434"/>
    </location>
</feature>
<dbReference type="InterPro" id="IPR038152">
    <property type="entry name" value="Carbam_trans_C_sf"/>
</dbReference>
<dbReference type="Gene3D" id="3.90.870.20">
    <property type="entry name" value="Carbamoyltransferase, C-terminal domain"/>
    <property type="match status" value="1"/>
</dbReference>
<proteinExistence type="inferred from homology"/>
<dbReference type="EMBL" id="UINC01016516">
    <property type="protein sequence ID" value="SVA68707.1"/>
    <property type="molecule type" value="Genomic_DNA"/>
</dbReference>
<sequence length="442" mass="50986">MIVWGISANSHDAALAVFKCKHLTEWMEFFPYYWASAKAIQDLEIKFASHSERFSKIKNDPHLHKDLIKYALQWGYPQKIIWYENPYKKTLRQLIAGQGWNYKENNIKTYLRKYNINAPISYRNHHSCHAAGGYFTSRFNNATIVCLDAIGEFETLTIWKAKGSSIKRIYSQRYPHSVGLWYSAMTQRIGLNPNEDEYILMGMAAFGDPHRLHSEIIYDFIEQFPVASNPKIKFKRNLHRGLRDWRPDLKTKQDIYDIAAATQYIYEQILNNILEWAKDNSSSKNLVIMGGCALNCSANSIAYRYFDNVWIMPNPNDAGSAMGAVLDYYKQHIKWKGAYLGYDIHQPYPIKKLINDLISIGIVGVANGKAEFGPRALGNRSLLADPRDAKIKDKVNEIKRRQKFRPFAPVILAEHAKDIFEGKVGPYMQFTAICKYPELYPA</sequence>
<dbReference type="AlphaFoldDB" id="A0A381XWY6"/>
<feature type="non-terminal residue" evidence="4">
    <location>
        <position position="442"/>
    </location>
</feature>
<evidence type="ECO:0000313" key="4">
    <source>
        <dbReference type="EMBL" id="SVA68707.1"/>
    </source>
</evidence>
<feature type="domain" description="Carbamoyltransferase" evidence="2">
    <location>
        <begin position="45"/>
        <end position="325"/>
    </location>
</feature>
<name>A0A381XWY6_9ZZZZ</name>
<evidence type="ECO:0000256" key="1">
    <source>
        <dbReference type="ARBA" id="ARBA00006129"/>
    </source>
</evidence>
<dbReference type="CDD" id="cd24033">
    <property type="entry name" value="ASKHA_NBD_NodU_CmcH-like_N"/>
    <property type="match status" value="1"/>
</dbReference>
<dbReference type="InterPro" id="IPR051338">
    <property type="entry name" value="NodU/CmcH_Carbamoyltrnsfr"/>
</dbReference>
<reference evidence="4" key="1">
    <citation type="submission" date="2018-05" db="EMBL/GenBank/DDBJ databases">
        <authorList>
            <person name="Lanie J.A."/>
            <person name="Ng W.-L."/>
            <person name="Kazmierczak K.M."/>
            <person name="Andrzejewski T.M."/>
            <person name="Davidsen T.M."/>
            <person name="Wayne K.J."/>
            <person name="Tettelin H."/>
            <person name="Glass J.I."/>
            <person name="Rusch D."/>
            <person name="Podicherti R."/>
            <person name="Tsui H.-C.T."/>
            <person name="Winkler M.E."/>
        </authorList>
    </citation>
    <scope>NUCLEOTIDE SEQUENCE</scope>
</reference>
<organism evidence="4">
    <name type="scientific">marine metagenome</name>
    <dbReference type="NCBI Taxonomy" id="408172"/>
    <lineage>
        <taxon>unclassified sequences</taxon>
        <taxon>metagenomes</taxon>
        <taxon>ecological metagenomes</taxon>
    </lineage>
</organism>
<dbReference type="InterPro" id="IPR031730">
    <property type="entry name" value="Carbam_trans_C"/>
</dbReference>